<dbReference type="OMA" id="WEATPIY"/>
<name>A0A9J7MCD6_BRAFL</name>
<dbReference type="GeneID" id="118431240"/>
<evidence type="ECO:0000256" key="1">
    <source>
        <dbReference type="SAM" id="MobiDB-lite"/>
    </source>
</evidence>
<reference evidence="4" key="2">
    <citation type="submission" date="2025-08" db="UniProtKB">
        <authorList>
            <consortium name="RefSeq"/>
        </authorList>
    </citation>
    <scope>IDENTIFICATION</scope>
    <source>
        <strain evidence="4">S238N-H82</strain>
        <tissue evidence="4">Testes</tissue>
    </source>
</reference>
<proteinExistence type="predicted"/>
<feature type="compositionally biased region" description="Polar residues" evidence="1">
    <location>
        <begin position="356"/>
        <end position="366"/>
    </location>
</feature>
<dbReference type="RefSeq" id="XP_035698235.1">
    <property type="nucleotide sequence ID" value="XM_035842342.1"/>
</dbReference>
<evidence type="ECO:0000313" key="4">
    <source>
        <dbReference type="RefSeq" id="XP_035698235.1"/>
    </source>
</evidence>
<evidence type="ECO:0000313" key="3">
    <source>
        <dbReference type="Proteomes" id="UP000001554"/>
    </source>
</evidence>
<protein>
    <submittedName>
        <fullName evidence="4">Mucin-5AC-like</fullName>
    </submittedName>
</protein>
<keyword evidence="2" id="KW-0812">Transmembrane</keyword>
<sequence length="535" mass="58412">MSHASTTTPVTTTGTLTSHIDLLTRTDHNITTPKTTITTPVSKSTRAPVELNKSFPSSTVRVTESLHLTTLPISRNTATSSDITFSVKHANGTTTPYGYQNDTAVLTTENQTKSYSSTTFMTTVTTDDHSATSPMTTPPTTTATLPMVTSRKTDSSNTSMVFGTRTKGPHTDSTRTTGSLSQTKSFASAITVPGNTLQYSNSPAFTQIPITTGTKNTLLKTMSSWQYTKRNLAISSTATTSAPTSEVNSDNLASTQVSTLDTANTRLTSQHITVTPTYRHEQQNSSHNLSRTEIPTSTLLPATVSPRTRTESTTPTHEDEPATIVVETETDILTNPPTVARPHTNTHFNKHNHTTVLSRESTARFTTESRKSETATTSTIINAEVRTTTQTTSRIKLADVDAPQTKKGCEVMTFPAPIGTVARRVEEDTPVHMYIAIGGAAGGATLLLAAAMLGWVCWRRTMVKRAHVYTNAGFAKENIIYEDPIYLWPKDIVNTDDVKWTSEDQVTLWPWEATPIYQRQWLPTPSTISEEEEIS</sequence>
<keyword evidence="3" id="KW-1185">Reference proteome</keyword>
<feature type="compositionally biased region" description="Polar residues" evidence="1">
    <location>
        <begin position="283"/>
        <end position="300"/>
    </location>
</feature>
<feature type="region of interest" description="Disordered" evidence="1">
    <location>
        <begin position="354"/>
        <end position="376"/>
    </location>
</feature>
<feature type="region of interest" description="Disordered" evidence="1">
    <location>
        <begin position="126"/>
        <end position="180"/>
    </location>
</feature>
<accession>A0A9J7MCD6</accession>
<feature type="compositionally biased region" description="Low complexity" evidence="1">
    <location>
        <begin position="126"/>
        <end position="149"/>
    </location>
</feature>
<dbReference type="AlphaFoldDB" id="A0A9J7MCD6"/>
<keyword evidence="2" id="KW-1133">Transmembrane helix</keyword>
<organism evidence="3 4">
    <name type="scientific">Branchiostoma floridae</name>
    <name type="common">Florida lancelet</name>
    <name type="synonym">Amphioxus</name>
    <dbReference type="NCBI Taxonomy" id="7739"/>
    <lineage>
        <taxon>Eukaryota</taxon>
        <taxon>Metazoa</taxon>
        <taxon>Chordata</taxon>
        <taxon>Cephalochordata</taxon>
        <taxon>Leptocardii</taxon>
        <taxon>Amphioxiformes</taxon>
        <taxon>Branchiostomatidae</taxon>
        <taxon>Branchiostoma</taxon>
    </lineage>
</organism>
<feature type="transmembrane region" description="Helical" evidence="2">
    <location>
        <begin position="433"/>
        <end position="458"/>
    </location>
</feature>
<gene>
    <name evidence="4" type="primary">LOC118431240</name>
</gene>
<evidence type="ECO:0000256" key="2">
    <source>
        <dbReference type="SAM" id="Phobius"/>
    </source>
</evidence>
<keyword evidence="2" id="KW-0472">Membrane</keyword>
<dbReference type="OrthoDB" id="6145253at2759"/>
<dbReference type="KEGG" id="bfo:118431240"/>
<feature type="compositionally biased region" description="Low complexity" evidence="1">
    <location>
        <begin position="303"/>
        <end position="315"/>
    </location>
</feature>
<feature type="region of interest" description="Disordered" evidence="1">
    <location>
        <begin position="277"/>
        <end position="319"/>
    </location>
</feature>
<dbReference type="Proteomes" id="UP000001554">
    <property type="component" value="Chromosome 15"/>
</dbReference>
<reference evidence="3" key="1">
    <citation type="journal article" date="2020" name="Nat. Ecol. Evol.">
        <title>Deeply conserved synteny resolves early events in vertebrate evolution.</title>
        <authorList>
            <person name="Simakov O."/>
            <person name="Marletaz F."/>
            <person name="Yue J.X."/>
            <person name="O'Connell B."/>
            <person name="Jenkins J."/>
            <person name="Brandt A."/>
            <person name="Calef R."/>
            <person name="Tung C.H."/>
            <person name="Huang T.K."/>
            <person name="Schmutz J."/>
            <person name="Satoh N."/>
            <person name="Yu J.K."/>
            <person name="Putnam N.H."/>
            <person name="Green R.E."/>
            <person name="Rokhsar D.S."/>
        </authorList>
    </citation>
    <scope>NUCLEOTIDE SEQUENCE [LARGE SCALE GENOMIC DNA]</scope>
    <source>
        <strain evidence="3">S238N-H82</strain>
    </source>
</reference>